<dbReference type="InterPro" id="IPR045518">
    <property type="entry name" value="2EXR"/>
</dbReference>
<dbReference type="Proteomes" id="UP000235672">
    <property type="component" value="Unassembled WGS sequence"/>
</dbReference>
<dbReference type="Pfam" id="PF20150">
    <property type="entry name" value="2EXR"/>
    <property type="match status" value="1"/>
</dbReference>
<evidence type="ECO:0000259" key="1">
    <source>
        <dbReference type="Pfam" id="PF20150"/>
    </source>
</evidence>
<gene>
    <name evidence="2" type="ORF">NA56DRAFT_708510</name>
</gene>
<reference evidence="2 3" key="1">
    <citation type="submission" date="2016-05" db="EMBL/GenBank/DDBJ databases">
        <title>A degradative enzymes factory behind the ericoid mycorrhizal symbiosis.</title>
        <authorList>
            <consortium name="DOE Joint Genome Institute"/>
            <person name="Martino E."/>
            <person name="Morin E."/>
            <person name="Grelet G."/>
            <person name="Kuo A."/>
            <person name="Kohler A."/>
            <person name="Daghino S."/>
            <person name="Barry K."/>
            <person name="Choi C."/>
            <person name="Cichocki N."/>
            <person name="Clum A."/>
            <person name="Copeland A."/>
            <person name="Hainaut M."/>
            <person name="Haridas S."/>
            <person name="Labutti K."/>
            <person name="Lindquist E."/>
            <person name="Lipzen A."/>
            <person name="Khouja H.-R."/>
            <person name="Murat C."/>
            <person name="Ohm R."/>
            <person name="Olson A."/>
            <person name="Spatafora J."/>
            <person name="Veneault-Fourrey C."/>
            <person name="Henrissat B."/>
            <person name="Grigoriev I."/>
            <person name="Martin F."/>
            <person name="Perotto S."/>
        </authorList>
    </citation>
    <scope>NUCLEOTIDE SEQUENCE [LARGE SCALE GENOMIC DNA]</scope>
    <source>
        <strain evidence="2 3">UAMH 7357</strain>
    </source>
</reference>
<dbReference type="EMBL" id="KZ613504">
    <property type="protein sequence ID" value="PMD16620.1"/>
    <property type="molecule type" value="Genomic_DNA"/>
</dbReference>
<accession>A0A2J6PRF8</accession>
<name>A0A2J6PRF8_9HELO</name>
<keyword evidence="3" id="KW-1185">Reference proteome</keyword>
<sequence length="277" mass="31597">MSFSDLPYELRRQIMGDCFDSRRIVVKFSMRPAYHDPVAVRAWCSWDSTYRRVNRSRSHISWEYKLSAVQDDTVFKNLSLVNKESFKFVEEESPVWLQIGGQGKPIRFRPKIDTIYMDPTSLFCLNYFLKTARTDPKMILRGFDKIESLETSLSFPRPTDPRAHNGFREIVPTKIQETLSSIAPGIPTTPITRTAPTSILVTAPPMCILGGLDVSKIIYDLSPTVVDNHAKIIYELNDDLVYDLLASSVRPSETQQSVVEGASQSLVLEIRYFFCIV</sequence>
<evidence type="ECO:0000313" key="3">
    <source>
        <dbReference type="Proteomes" id="UP000235672"/>
    </source>
</evidence>
<organism evidence="2 3">
    <name type="scientific">Hyaloscypha hepaticicola</name>
    <dbReference type="NCBI Taxonomy" id="2082293"/>
    <lineage>
        <taxon>Eukaryota</taxon>
        <taxon>Fungi</taxon>
        <taxon>Dikarya</taxon>
        <taxon>Ascomycota</taxon>
        <taxon>Pezizomycotina</taxon>
        <taxon>Leotiomycetes</taxon>
        <taxon>Helotiales</taxon>
        <taxon>Hyaloscyphaceae</taxon>
        <taxon>Hyaloscypha</taxon>
    </lineage>
</organism>
<dbReference type="AlphaFoldDB" id="A0A2J6PRF8"/>
<feature type="domain" description="2EXR" evidence="1">
    <location>
        <begin position="3"/>
        <end position="115"/>
    </location>
</feature>
<proteinExistence type="predicted"/>
<protein>
    <recommendedName>
        <fullName evidence="1">2EXR domain-containing protein</fullName>
    </recommendedName>
</protein>
<evidence type="ECO:0000313" key="2">
    <source>
        <dbReference type="EMBL" id="PMD16620.1"/>
    </source>
</evidence>